<feature type="transmembrane region" description="Helical" evidence="8">
    <location>
        <begin position="20"/>
        <end position="40"/>
    </location>
</feature>
<dbReference type="EMBL" id="BDGE01000023">
    <property type="protein sequence ID" value="GBE91564.1"/>
    <property type="molecule type" value="Genomic_DNA"/>
</dbReference>
<evidence type="ECO:0000259" key="9">
    <source>
        <dbReference type="PROSITE" id="PS51012"/>
    </source>
</evidence>
<proteinExistence type="inferred from homology"/>
<dbReference type="PANTHER" id="PTHR30294:SF29">
    <property type="entry name" value="MULTIDRUG ABC TRANSPORTER PERMEASE YBHS-RELATED"/>
    <property type="match status" value="1"/>
</dbReference>
<evidence type="ECO:0000256" key="2">
    <source>
        <dbReference type="ARBA" id="ARBA00007783"/>
    </source>
</evidence>
<dbReference type="InterPro" id="IPR047817">
    <property type="entry name" value="ABC2_TM_bact-type"/>
</dbReference>
<evidence type="ECO:0000256" key="6">
    <source>
        <dbReference type="ARBA" id="ARBA00022989"/>
    </source>
</evidence>
<evidence type="ECO:0000256" key="7">
    <source>
        <dbReference type="ARBA" id="ARBA00023136"/>
    </source>
</evidence>
<dbReference type="Pfam" id="PF12698">
    <property type="entry name" value="ABC2_membrane_3"/>
    <property type="match status" value="1"/>
</dbReference>
<protein>
    <submittedName>
        <fullName evidence="10">ABC transporter</fullName>
    </submittedName>
</protein>
<feature type="transmembrane region" description="Helical" evidence="8">
    <location>
        <begin position="337"/>
        <end position="356"/>
    </location>
</feature>
<dbReference type="GO" id="GO:0005886">
    <property type="term" value="C:plasma membrane"/>
    <property type="evidence" value="ECO:0007669"/>
    <property type="project" value="UniProtKB-SubCell"/>
</dbReference>
<keyword evidence="3" id="KW-0813">Transport</keyword>
<dbReference type="PANTHER" id="PTHR30294">
    <property type="entry name" value="MEMBRANE COMPONENT OF ABC TRANSPORTER YHHJ-RELATED"/>
    <property type="match status" value="1"/>
</dbReference>
<evidence type="ECO:0000256" key="5">
    <source>
        <dbReference type="ARBA" id="ARBA00022692"/>
    </source>
</evidence>
<evidence type="ECO:0000313" key="10">
    <source>
        <dbReference type="EMBL" id="GBE91564.1"/>
    </source>
</evidence>
<feature type="domain" description="ABC transmembrane type-2" evidence="9">
    <location>
        <begin position="127"/>
        <end position="364"/>
    </location>
</feature>
<keyword evidence="4" id="KW-1003">Cell membrane</keyword>
<comment type="subcellular location">
    <subcellularLocation>
        <location evidence="1">Cell membrane</location>
        <topology evidence="1">Multi-pass membrane protein</topology>
    </subcellularLocation>
</comment>
<keyword evidence="6 8" id="KW-1133">Transmembrane helix</keyword>
<reference evidence="11" key="1">
    <citation type="journal article" date="2018" name="Genome Announc.">
        <title>Draft Genome Sequence of the Nitrogen-Fixing and Hormogonia-Inducing Cyanobacterium Nostoc cycadae Strain WK-1, Isolated from the Coralloid Roots of Cycas revoluta.</title>
        <authorList>
            <person name="Kanesaki Y."/>
            <person name="Hirose M."/>
            <person name="Hirose Y."/>
            <person name="Fujisawa T."/>
            <person name="Nakamura Y."/>
            <person name="Watanabe S."/>
            <person name="Matsunaga S."/>
            <person name="Uchida H."/>
            <person name="Murakami A."/>
        </authorList>
    </citation>
    <scope>NUCLEOTIDE SEQUENCE [LARGE SCALE GENOMIC DNA]</scope>
    <source>
        <strain evidence="11">WK-1</strain>
    </source>
</reference>
<keyword evidence="5 8" id="KW-0812">Transmembrane</keyword>
<dbReference type="InterPro" id="IPR051449">
    <property type="entry name" value="ABC-2_transporter_component"/>
</dbReference>
<evidence type="ECO:0000256" key="8">
    <source>
        <dbReference type="SAM" id="Phobius"/>
    </source>
</evidence>
<keyword evidence="7 8" id="KW-0472">Membrane</keyword>
<sequence length="368" mass="40978">MKRIIAQCIKEIAQFRRDHLTLALAFILPFITLIIFGFAIRLESKDIPLIVQDFNHTNLSNSYIERLYATNQFIPKQWSGGNPIRDAIDKGIAKAAVIIPPEFSRDIQAGKNTRVQVLIDATDVNNARVIRNSIQRVTNFFMQEHGLLPPTNSITARMRLWFNPGRLESLYIVPGVYGVVLWIFPSLLAAIAMVREKEKGTIIQVYASNISATELLLGKGLAYLLIAIIETLIVMILGSIIFQIGIVGNPITLLIGTLLFLMDSVLFGLLLGVRSSNQNAAVQGVSLVGFITSLLLSGFIYPLNNIPFPLSLAPNIVPARYYIDITRDAFVRGTGFAGVWFDLVMLTILGLFFFNVSRRVLSRMQLPN</sequence>
<dbReference type="PROSITE" id="PS51012">
    <property type="entry name" value="ABC_TM2"/>
    <property type="match status" value="1"/>
</dbReference>
<dbReference type="Proteomes" id="UP000236527">
    <property type="component" value="Unassembled WGS sequence"/>
</dbReference>
<feature type="transmembrane region" description="Helical" evidence="8">
    <location>
        <begin position="170"/>
        <end position="194"/>
    </location>
</feature>
<comment type="caution">
    <text evidence="10">The sequence shown here is derived from an EMBL/GenBank/DDBJ whole genome shotgun (WGS) entry which is preliminary data.</text>
</comment>
<evidence type="ECO:0000256" key="3">
    <source>
        <dbReference type="ARBA" id="ARBA00022448"/>
    </source>
</evidence>
<dbReference type="AlphaFoldDB" id="A0A2H6LEC6"/>
<feature type="transmembrane region" description="Helical" evidence="8">
    <location>
        <begin position="251"/>
        <end position="273"/>
    </location>
</feature>
<name>A0A2H6LEC6_9NOSO</name>
<evidence type="ECO:0000256" key="1">
    <source>
        <dbReference type="ARBA" id="ARBA00004651"/>
    </source>
</evidence>
<dbReference type="RefSeq" id="WP_103124184.1">
    <property type="nucleotide sequence ID" value="NZ_DF978424.1"/>
</dbReference>
<comment type="similarity">
    <text evidence="2">Belongs to the ABC-2 integral membrane protein family.</text>
</comment>
<dbReference type="GO" id="GO:0140359">
    <property type="term" value="F:ABC-type transporter activity"/>
    <property type="evidence" value="ECO:0007669"/>
    <property type="project" value="InterPro"/>
</dbReference>
<evidence type="ECO:0000256" key="4">
    <source>
        <dbReference type="ARBA" id="ARBA00022475"/>
    </source>
</evidence>
<accession>A0A2H6LEC6</accession>
<organism evidence="10 11">
    <name type="scientific">Nostoc cycadae WK-1</name>
    <dbReference type="NCBI Taxonomy" id="1861711"/>
    <lineage>
        <taxon>Bacteria</taxon>
        <taxon>Bacillati</taxon>
        <taxon>Cyanobacteriota</taxon>
        <taxon>Cyanophyceae</taxon>
        <taxon>Nostocales</taxon>
        <taxon>Nostocaceae</taxon>
        <taxon>Nostoc</taxon>
    </lineage>
</organism>
<keyword evidence="11" id="KW-1185">Reference proteome</keyword>
<evidence type="ECO:0000313" key="11">
    <source>
        <dbReference type="Proteomes" id="UP000236527"/>
    </source>
</evidence>
<gene>
    <name evidence="10" type="ORF">NCWK1_1288</name>
</gene>
<dbReference type="InterPro" id="IPR013525">
    <property type="entry name" value="ABC2_TM"/>
</dbReference>
<feature type="transmembrane region" description="Helical" evidence="8">
    <location>
        <begin position="221"/>
        <end position="245"/>
    </location>
</feature>
<feature type="transmembrane region" description="Helical" evidence="8">
    <location>
        <begin position="280"/>
        <end position="301"/>
    </location>
</feature>
<dbReference type="Gene3D" id="3.40.1710.10">
    <property type="entry name" value="abc type-2 transporter like domain"/>
    <property type="match status" value="1"/>
</dbReference>